<dbReference type="InterPro" id="IPR021109">
    <property type="entry name" value="Peptidase_aspartic_dom_sf"/>
</dbReference>
<dbReference type="SMART" id="SM00228">
    <property type="entry name" value="PDZ"/>
    <property type="match status" value="1"/>
</dbReference>
<proteinExistence type="predicted"/>
<protein>
    <submittedName>
        <fullName evidence="2">PDZ domain-containing protein</fullName>
    </submittedName>
</protein>
<dbReference type="AlphaFoldDB" id="A0A538TSA3"/>
<evidence type="ECO:0000313" key="3">
    <source>
        <dbReference type="Proteomes" id="UP000316609"/>
    </source>
</evidence>
<reference evidence="2 3" key="1">
    <citation type="journal article" date="2019" name="Nat. Microbiol.">
        <title>Mediterranean grassland soil C-N compound turnover is dependent on rainfall and depth, and is mediated by genomically divergent microorganisms.</title>
        <authorList>
            <person name="Diamond S."/>
            <person name="Andeer P.F."/>
            <person name="Li Z."/>
            <person name="Crits-Christoph A."/>
            <person name="Burstein D."/>
            <person name="Anantharaman K."/>
            <person name="Lane K.R."/>
            <person name="Thomas B.C."/>
            <person name="Pan C."/>
            <person name="Northen T.R."/>
            <person name="Banfield J.F."/>
        </authorList>
    </citation>
    <scope>NUCLEOTIDE SEQUENCE [LARGE SCALE GENOMIC DNA]</scope>
    <source>
        <strain evidence="2">WS_8</strain>
    </source>
</reference>
<organism evidence="2 3">
    <name type="scientific">Eiseniibacteriota bacterium</name>
    <dbReference type="NCBI Taxonomy" id="2212470"/>
    <lineage>
        <taxon>Bacteria</taxon>
        <taxon>Candidatus Eiseniibacteriota</taxon>
    </lineage>
</organism>
<comment type="caution">
    <text evidence="2">The sequence shown here is derived from an EMBL/GenBank/DDBJ whole genome shotgun (WGS) entry which is preliminary data.</text>
</comment>
<dbReference type="Gene3D" id="2.40.70.10">
    <property type="entry name" value="Acid Proteases"/>
    <property type="match status" value="1"/>
</dbReference>
<accession>A0A538TSA3</accession>
<dbReference type="Pfam" id="PF17820">
    <property type="entry name" value="PDZ_6"/>
    <property type="match status" value="1"/>
</dbReference>
<feature type="domain" description="PDZ" evidence="1">
    <location>
        <begin position="363"/>
        <end position="434"/>
    </location>
</feature>
<evidence type="ECO:0000259" key="1">
    <source>
        <dbReference type="SMART" id="SM00228"/>
    </source>
</evidence>
<dbReference type="Gene3D" id="2.30.42.10">
    <property type="match status" value="1"/>
</dbReference>
<dbReference type="Proteomes" id="UP000316609">
    <property type="component" value="Unassembled WGS sequence"/>
</dbReference>
<name>A0A538TSA3_UNCEI</name>
<gene>
    <name evidence="2" type="ORF">E6K78_06195</name>
</gene>
<dbReference type="EMBL" id="VBOY01000055">
    <property type="protein sequence ID" value="TMQ66494.1"/>
    <property type="molecule type" value="Genomic_DNA"/>
</dbReference>
<sequence>MILGAREAGRAATSSGRVALVRGHALLAAIFILWVPAPPAPWASPGAPRPWPEGTEALPFENLEGMVLLTATARGYGERDTTGLFILDTGAGSLALDSELARMLGVAGVASGDRAVRLADRPLPRFTIGAWSLDHLSPVLTIEADPLRRATDRPVLGLVGQGLLRDRVLWLDYHEQLVALIPASNDAPASEAVRRSRHALAGRLSPHAAAVPFRLAADGKVLVRAKVAGPTGKRAGVTLIVDTGSSKCVLFEEALGRWKGVADWPALRGLIAPTLLGTGTAWLTRVTLDLPAASVPVTRRGLDAAVVSSPLGPLLSRAVGESVDGLLGYSFLKRFNVAVDYPRRILWLDPLPDYRDDRPFEYSHVGLQIERRGGQATVAAVADRSPAALAGICPGDEIVLVDGASVDTMDTIRLARRMEGRPGSAIELRIRRGDTERTYHIRRRRLL</sequence>
<dbReference type="InterPro" id="IPR001478">
    <property type="entry name" value="PDZ"/>
</dbReference>
<dbReference type="InterPro" id="IPR036034">
    <property type="entry name" value="PDZ_sf"/>
</dbReference>
<dbReference type="SUPFAM" id="SSF50156">
    <property type="entry name" value="PDZ domain-like"/>
    <property type="match status" value="1"/>
</dbReference>
<evidence type="ECO:0000313" key="2">
    <source>
        <dbReference type="EMBL" id="TMQ66494.1"/>
    </source>
</evidence>
<dbReference type="InterPro" id="IPR041489">
    <property type="entry name" value="PDZ_6"/>
</dbReference>